<dbReference type="PANTHER" id="PTHR33515">
    <property type="entry name" value="RIBOSOME-BINDING FACTOR A, CHLOROPLASTIC-RELATED"/>
    <property type="match status" value="1"/>
</dbReference>
<dbReference type="PANTHER" id="PTHR33515:SF1">
    <property type="entry name" value="RIBOSOME-BINDING FACTOR A, CHLOROPLASTIC-RELATED"/>
    <property type="match status" value="1"/>
</dbReference>
<sequence length="130" mass="14464">MDTTRQKKIAGLLQKDVAIILLKLLKSSGENNVLSSVTKVKISPDLSLAKIYVSIFPVLQASSILKLIGNNKNSIRRSLGELIKNQVRRIPDLAFYIDDSLEHIDKVEAALKGSEDPIKNSRLLNKRKSI</sequence>
<protein>
    <recommendedName>
        <fullName evidence="2">Ribosome-binding factor A</fullName>
    </recommendedName>
</protein>
<gene>
    <name evidence="1" type="ORF">METZ01_LOCUS32622</name>
</gene>
<evidence type="ECO:0008006" key="2">
    <source>
        <dbReference type="Google" id="ProtNLM"/>
    </source>
</evidence>
<accession>A0A381QLM4</accession>
<dbReference type="Gene3D" id="3.30.300.20">
    <property type="match status" value="1"/>
</dbReference>
<dbReference type="GO" id="GO:0043024">
    <property type="term" value="F:ribosomal small subunit binding"/>
    <property type="evidence" value="ECO:0007669"/>
    <property type="project" value="TreeGrafter"/>
</dbReference>
<organism evidence="1">
    <name type="scientific">marine metagenome</name>
    <dbReference type="NCBI Taxonomy" id="408172"/>
    <lineage>
        <taxon>unclassified sequences</taxon>
        <taxon>metagenomes</taxon>
        <taxon>ecological metagenomes</taxon>
    </lineage>
</organism>
<dbReference type="InterPro" id="IPR023799">
    <property type="entry name" value="RbfA_dom_sf"/>
</dbReference>
<dbReference type="NCBIfam" id="TIGR00082">
    <property type="entry name" value="rbfA"/>
    <property type="match status" value="1"/>
</dbReference>
<dbReference type="HAMAP" id="MF_00003">
    <property type="entry name" value="RbfA"/>
    <property type="match status" value="1"/>
</dbReference>
<dbReference type="InterPro" id="IPR015946">
    <property type="entry name" value="KH_dom-like_a/b"/>
</dbReference>
<dbReference type="GO" id="GO:0006364">
    <property type="term" value="P:rRNA processing"/>
    <property type="evidence" value="ECO:0007669"/>
    <property type="project" value="InterPro"/>
</dbReference>
<name>A0A381QLM4_9ZZZZ</name>
<dbReference type="Pfam" id="PF02033">
    <property type="entry name" value="RBFA"/>
    <property type="match status" value="1"/>
</dbReference>
<dbReference type="EMBL" id="UINC01001400">
    <property type="protein sequence ID" value="SUZ79768.1"/>
    <property type="molecule type" value="Genomic_DNA"/>
</dbReference>
<proteinExistence type="inferred from homology"/>
<dbReference type="GO" id="GO:0005829">
    <property type="term" value="C:cytosol"/>
    <property type="evidence" value="ECO:0007669"/>
    <property type="project" value="TreeGrafter"/>
</dbReference>
<dbReference type="SUPFAM" id="SSF89919">
    <property type="entry name" value="Ribosome-binding factor A, RbfA"/>
    <property type="match status" value="1"/>
</dbReference>
<evidence type="ECO:0000313" key="1">
    <source>
        <dbReference type="EMBL" id="SUZ79768.1"/>
    </source>
</evidence>
<dbReference type="AlphaFoldDB" id="A0A381QLM4"/>
<reference evidence="1" key="1">
    <citation type="submission" date="2018-05" db="EMBL/GenBank/DDBJ databases">
        <authorList>
            <person name="Lanie J.A."/>
            <person name="Ng W.-L."/>
            <person name="Kazmierczak K.M."/>
            <person name="Andrzejewski T.M."/>
            <person name="Davidsen T.M."/>
            <person name="Wayne K.J."/>
            <person name="Tettelin H."/>
            <person name="Glass J.I."/>
            <person name="Rusch D."/>
            <person name="Podicherti R."/>
            <person name="Tsui H.-C.T."/>
            <person name="Winkler M.E."/>
        </authorList>
    </citation>
    <scope>NUCLEOTIDE SEQUENCE</scope>
</reference>
<dbReference type="InterPro" id="IPR000238">
    <property type="entry name" value="RbfA"/>
</dbReference>